<gene>
    <name evidence="2" type="ORF">HBN54_003530</name>
</gene>
<feature type="compositionally biased region" description="Basic and acidic residues" evidence="1">
    <location>
        <begin position="24"/>
        <end position="33"/>
    </location>
</feature>
<evidence type="ECO:0000313" key="2">
    <source>
        <dbReference type="EMBL" id="NKI90918.1"/>
    </source>
</evidence>
<evidence type="ECO:0000256" key="1">
    <source>
        <dbReference type="SAM" id="MobiDB-lite"/>
    </source>
</evidence>
<name>A0ABX1HKX4_9BACT</name>
<organism evidence="2 3">
    <name type="scientific">Hymenobacter artigasi</name>
    <dbReference type="NCBI Taxonomy" id="2719616"/>
    <lineage>
        <taxon>Bacteria</taxon>
        <taxon>Pseudomonadati</taxon>
        <taxon>Bacteroidota</taxon>
        <taxon>Cytophagia</taxon>
        <taxon>Cytophagales</taxon>
        <taxon>Hymenobacteraceae</taxon>
        <taxon>Hymenobacter</taxon>
    </lineage>
</organism>
<dbReference type="EMBL" id="JAAVTK010000012">
    <property type="protein sequence ID" value="NKI90918.1"/>
    <property type="molecule type" value="Genomic_DNA"/>
</dbReference>
<protein>
    <submittedName>
        <fullName evidence="2">Uncharacterized protein</fullName>
    </submittedName>
</protein>
<dbReference type="Proteomes" id="UP000717634">
    <property type="component" value="Unassembled WGS sequence"/>
</dbReference>
<evidence type="ECO:0000313" key="3">
    <source>
        <dbReference type="Proteomes" id="UP000717634"/>
    </source>
</evidence>
<sequence length="33" mass="3417">MPIALQRGSRQRAGQQAKAPAGSIHDDSLGLEG</sequence>
<reference evidence="2 3" key="1">
    <citation type="submission" date="2020-03" db="EMBL/GenBank/DDBJ databases">
        <title>Genomic Encyclopedia of Type Strains, Phase IV (KMG-V): Genome sequencing to study the core and pangenomes of soil and plant-associated prokaryotes.</title>
        <authorList>
            <person name="Whitman W."/>
        </authorList>
    </citation>
    <scope>NUCLEOTIDE SEQUENCE [LARGE SCALE GENOMIC DNA]</scope>
    <source>
        <strain evidence="2 3">1B</strain>
    </source>
</reference>
<proteinExistence type="predicted"/>
<feature type="compositionally biased region" description="Low complexity" evidence="1">
    <location>
        <begin position="1"/>
        <end position="19"/>
    </location>
</feature>
<comment type="caution">
    <text evidence="2">The sequence shown here is derived from an EMBL/GenBank/DDBJ whole genome shotgun (WGS) entry which is preliminary data.</text>
</comment>
<keyword evidence="3" id="KW-1185">Reference proteome</keyword>
<feature type="region of interest" description="Disordered" evidence="1">
    <location>
        <begin position="1"/>
        <end position="33"/>
    </location>
</feature>
<accession>A0ABX1HKX4</accession>